<proteinExistence type="predicted"/>
<dbReference type="InterPro" id="IPR049945">
    <property type="entry name" value="AAA_22"/>
</dbReference>
<dbReference type="Gene3D" id="3.40.50.300">
    <property type="entry name" value="P-loop containing nucleotide triphosphate hydrolases"/>
    <property type="match status" value="1"/>
</dbReference>
<dbReference type="SUPFAM" id="SSF52540">
    <property type="entry name" value="P-loop containing nucleoside triphosphate hydrolases"/>
    <property type="match status" value="1"/>
</dbReference>
<dbReference type="Pfam" id="PF13401">
    <property type="entry name" value="AAA_22"/>
    <property type="match status" value="1"/>
</dbReference>
<evidence type="ECO:0000313" key="3">
    <source>
        <dbReference type="Proteomes" id="UP001218218"/>
    </source>
</evidence>
<organism evidence="2 3">
    <name type="scientific">Mycena albidolilacea</name>
    <dbReference type="NCBI Taxonomy" id="1033008"/>
    <lineage>
        <taxon>Eukaryota</taxon>
        <taxon>Fungi</taxon>
        <taxon>Dikarya</taxon>
        <taxon>Basidiomycota</taxon>
        <taxon>Agaricomycotina</taxon>
        <taxon>Agaricomycetes</taxon>
        <taxon>Agaricomycetidae</taxon>
        <taxon>Agaricales</taxon>
        <taxon>Marasmiineae</taxon>
        <taxon>Mycenaceae</taxon>
        <taxon>Mycena</taxon>
    </lineage>
</organism>
<evidence type="ECO:0000259" key="1">
    <source>
        <dbReference type="Pfam" id="PF13401"/>
    </source>
</evidence>
<keyword evidence="3" id="KW-1185">Reference proteome</keyword>
<dbReference type="AlphaFoldDB" id="A0AAD6Z9S7"/>
<evidence type="ECO:0000313" key="2">
    <source>
        <dbReference type="EMBL" id="KAJ7314230.1"/>
    </source>
</evidence>
<dbReference type="Gene3D" id="1.20.930.20">
    <property type="entry name" value="Adaptor protein Cbl, N-terminal domain"/>
    <property type="match status" value="1"/>
</dbReference>
<accession>A0AAD6Z9S7</accession>
<dbReference type="InterPro" id="IPR059179">
    <property type="entry name" value="MLKL-like_MCAfunc"/>
</dbReference>
<dbReference type="InterPro" id="IPR036537">
    <property type="entry name" value="Adaptor_Cbl_N_dom_sf"/>
</dbReference>
<reference evidence="2" key="1">
    <citation type="submission" date="2023-03" db="EMBL/GenBank/DDBJ databases">
        <title>Massive genome expansion in bonnet fungi (Mycena s.s.) driven by repeated elements and novel gene families across ecological guilds.</title>
        <authorList>
            <consortium name="Lawrence Berkeley National Laboratory"/>
            <person name="Harder C.B."/>
            <person name="Miyauchi S."/>
            <person name="Viragh M."/>
            <person name="Kuo A."/>
            <person name="Thoen E."/>
            <person name="Andreopoulos B."/>
            <person name="Lu D."/>
            <person name="Skrede I."/>
            <person name="Drula E."/>
            <person name="Henrissat B."/>
            <person name="Morin E."/>
            <person name="Kohler A."/>
            <person name="Barry K."/>
            <person name="LaButti K."/>
            <person name="Morin E."/>
            <person name="Salamov A."/>
            <person name="Lipzen A."/>
            <person name="Mereny Z."/>
            <person name="Hegedus B."/>
            <person name="Baldrian P."/>
            <person name="Stursova M."/>
            <person name="Weitz H."/>
            <person name="Taylor A."/>
            <person name="Grigoriev I.V."/>
            <person name="Nagy L.G."/>
            <person name="Martin F."/>
            <person name="Kauserud H."/>
        </authorList>
    </citation>
    <scope>NUCLEOTIDE SEQUENCE</scope>
    <source>
        <strain evidence="2">CBHHK002</strain>
    </source>
</reference>
<dbReference type="GO" id="GO:0016887">
    <property type="term" value="F:ATP hydrolysis activity"/>
    <property type="evidence" value="ECO:0007669"/>
    <property type="project" value="InterPro"/>
</dbReference>
<comment type="caution">
    <text evidence="2">The sequence shown here is derived from an EMBL/GenBank/DDBJ whole genome shotgun (WGS) entry which is preliminary data.</text>
</comment>
<dbReference type="EMBL" id="JARIHO010000068">
    <property type="protein sequence ID" value="KAJ7314230.1"/>
    <property type="molecule type" value="Genomic_DNA"/>
</dbReference>
<dbReference type="GO" id="GO:0007166">
    <property type="term" value="P:cell surface receptor signaling pathway"/>
    <property type="evidence" value="ECO:0007669"/>
    <property type="project" value="InterPro"/>
</dbReference>
<sequence length="673" mass="76413">MPQHTVSQIRLNNVTTCLTITADTLQVLADSLKAPFLDAISNTTQAVLKNIGTVKYNKEDCTKLLEATHKLLNAIIIVHIESGADGEMPPTVLNHIGKFTEILYKIHTFLEAQQRGNIMKIFFHQGEMATPLKECRAGVEQSLGFFQIKTANILADISDMRQDAQRRHQEAINLLQKEHLWCAVQLVVLLQALTRSQCHLWSQIFHGWDSELSEILALFNTGTRRIAIVGAGGMGKTYLARVLLHHPQITATFQQNRLFVACNSANTNLELVALIGAHLGVKPGKDLTRPVIRYFSSGLPSLLILDELKTLWEPMASRSNIEELLSLLTERPAKVQWTRPFFPSLKPLDQEAARLTFIDITDDGHDLEEVDEVLSLTDNMPLAISLLAHLADSEGCSAVLCHWHKEKTSLISLSLSSPRLESLPHSKALLSLLSMLPDGLLNADLIQSKLPLDNILMFKTALKATALAYTDEHKRLKVLMPIREYMQQHQQPEDQLIRNLQYFRELLEFHVKYKGTLLSSSAVAWITSNFANIQNVLQWGFQQKHPDLENSIYCACYFSQFSRLIVQRHNVLIYKLHKLFPQLYDPRLKLNIITELLATWHSHQISIKMLSFLKAWITHDLLAAVDIAKESYRAKTWIRKKRVDPLFYGCESTAHVLIWVNSEFDPDPKMPVM</sequence>
<feature type="domain" description="ORC1/DEAH AAA+ ATPase" evidence="1">
    <location>
        <begin position="225"/>
        <end position="330"/>
    </location>
</feature>
<name>A0AAD6Z9S7_9AGAR</name>
<gene>
    <name evidence="2" type="ORF">DFH08DRAFT_821588</name>
</gene>
<dbReference type="Proteomes" id="UP001218218">
    <property type="component" value="Unassembled WGS sequence"/>
</dbReference>
<dbReference type="InterPro" id="IPR027417">
    <property type="entry name" value="P-loop_NTPase"/>
</dbReference>
<dbReference type="CDD" id="cd21037">
    <property type="entry name" value="MLKL_NTD"/>
    <property type="match status" value="1"/>
</dbReference>
<protein>
    <recommendedName>
        <fullName evidence="1">ORC1/DEAH AAA+ ATPase domain-containing protein</fullName>
    </recommendedName>
</protein>